<dbReference type="OMA" id="INESGHD"/>
<dbReference type="Proteomes" id="UP000053890">
    <property type="component" value="Unassembled WGS sequence"/>
</dbReference>
<evidence type="ECO:0000256" key="1">
    <source>
        <dbReference type="SAM" id="MobiDB-lite"/>
    </source>
</evidence>
<feature type="compositionally biased region" description="Basic and acidic residues" evidence="1">
    <location>
        <begin position="38"/>
        <end position="48"/>
    </location>
</feature>
<dbReference type="RefSeq" id="XP_018269220.1">
    <property type="nucleotide sequence ID" value="XM_018418724.1"/>
</dbReference>
<dbReference type="GeneID" id="28979171"/>
<dbReference type="OrthoDB" id="10039103at2759"/>
<dbReference type="AlphaFoldDB" id="A0A0P9EIJ2"/>
<sequence>MASTTANSTIESITNTVSDAAQYVSNSVSEAVSGASKEGNKEVAKGHTDASLGDRASAGFNAVGDKIDESKAGAKADASKTSMKN</sequence>
<dbReference type="Pfam" id="PF11034">
    <property type="entry name" value="Grg1"/>
    <property type="match status" value="1"/>
</dbReference>
<evidence type="ECO:0000313" key="3">
    <source>
        <dbReference type="Proteomes" id="UP000053890"/>
    </source>
</evidence>
<feature type="region of interest" description="Disordered" evidence="1">
    <location>
        <begin position="26"/>
        <end position="85"/>
    </location>
</feature>
<proteinExistence type="predicted"/>
<dbReference type="EMBL" id="KQ474084">
    <property type="protein sequence ID" value="KPV73171.1"/>
    <property type="molecule type" value="Genomic_DNA"/>
</dbReference>
<organism evidence="2 3">
    <name type="scientific">Rhodotorula graminis (strain WP1)</name>
    <dbReference type="NCBI Taxonomy" id="578459"/>
    <lineage>
        <taxon>Eukaryota</taxon>
        <taxon>Fungi</taxon>
        <taxon>Dikarya</taxon>
        <taxon>Basidiomycota</taxon>
        <taxon>Pucciniomycotina</taxon>
        <taxon>Microbotryomycetes</taxon>
        <taxon>Sporidiobolales</taxon>
        <taxon>Sporidiobolaceae</taxon>
        <taxon>Rhodotorula</taxon>
    </lineage>
</organism>
<dbReference type="PANTHER" id="PTHR38789:SF1">
    <property type="entry name" value="GLUCOSE-REPRESSIBLE GENE PROTEIN-RELATED"/>
    <property type="match status" value="1"/>
</dbReference>
<protein>
    <recommendedName>
        <fullName evidence="4">Glucose-repressible protein</fullName>
    </recommendedName>
</protein>
<keyword evidence="3" id="KW-1185">Reference proteome</keyword>
<dbReference type="PANTHER" id="PTHR38789">
    <property type="entry name" value="REPRESSIBLE PROTEIN GRG1, PUTATIVE (AFU_ORTHOLOGUE AFUA_5G14210)-RELATED"/>
    <property type="match status" value="1"/>
</dbReference>
<evidence type="ECO:0008006" key="4">
    <source>
        <dbReference type="Google" id="ProtNLM"/>
    </source>
</evidence>
<evidence type="ECO:0000313" key="2">
    <source>
        <dbReference type="EMBL" id="KPV73171.1"/>
    </source>
</evidence>
<gene>
    <name evidence="2" type="ORF">RHOBADRAFT_65494</name>
</gene>
<accession>A0A0P9EIJ2</accession>
<name>A0A0P9EIJ2_RHOGW</name>
<reference evidence="2 3" key="1">
    <citation type="journal article" date="2015" name="Front. Microbiol.">
        <title>Genome sequence of the plant growth promoting endophytic yeast Rhodotorula graminis WP1.</title>
        <authorList>
            <person name="Firrincieli A."/>
            <person name="Otillar R."/>
            <person name="Salamov A."/>
            <person name="Schmutz J."/>
            <person name="Khan Z."/>
            <person name="Redman R.S."/>
            <person name="Fleck N.D."/>
            <person name="Lindquist E."/>
            <person name="Grigoriev I.V."/>
            <person name="Doty S.L."/>
        </authorList>
    </citation>
    <scope>NUCLEOTIDE SEQUENCE [LARGE SCALE GENOMIC DNA]</scope>
    <source>
        <strain evidence="2 3">WP1</strain>
    </source>
</reference>
<feature type="compositionally biased region" description="Basic and acidic residues" evidence="1">
    <location>
        <begin position="65"/>
        <end position="78"/>
    </location>
</feature>
<dbReference type="InterPro" id="IPR020100">
    <property type="entry name" value="Glc-repressible_Grg1"/>
</dbReference>